<protein>
    <recommendedName>
        <fullName evidence="3">BTB domain-containing protein</fullName>
    </recommendedName>
</protein>
<dbReference type="EMBL" id="MU157890">
    <property type="protein sequence ID" value="KAF9525017.1"/>
    <property type="molecule type" value="Genomic_DNA"/>
</dbReference>
<evidence type="ECO:0008006" key="3">
    <source>
        <dbReference type="Google" id="ProtNLM"/>
    </source>
</evidence>
<evidence type="ECO:0000313" key="2">
    <source>
        <dbReference type="Proteomes" id="UP000807306"/>
    </source>
</evidence>
<dbReference type="InterPro" id="IPR011333">
    <property type="entry name" value="SKP1/BTB/POZ_sf"/>
</dbReference>
<gene>
    <name evidence="1" type="ORF">CPB83DRAFT_571931</name>
</gene>
<dbReference type="AlphaFoldDB" id="A0A9P6JL72"/>
<accession>A0A9P6JL72</accession>
<reference evidence="1" key="1">
    <citation type="submission" date="2020-11" db="EMBL/GenBank/DDBJ databases">
        <authorList>
            <consortium name="DOE Joint Genome Institute"/>
            <person name="Ahrendt S."/>
            <person name="Riley R."/>
            <person name="Andreopoulos W."/>
            <person name="Labutti K."/>
            <person name="Pangilinan J."/>
            <person name="Ruiz-Duenas F.J."/>
            <person name="Barrasa J.M."/>
            <person name="Sanchez-Garcia M."/>
            <person name="Camarero S."/>
            <person name="Miyauchi S."/>
            <person name="Serrano A."/>
            <person name="Linde D."/>
            <person name="Babiker R."/>
            <person name="Drula E."/>
            <person name="Ayuso-Fernandez I."/>
            <person name="Pacheco R."/>
            <person name="Padilla G."/>
            <person name="Ferreira P."/>
            <person name="Barriuso J."/>
            <person name="Kellner H."/>
            <person name="Castanera R."/>
            <person name="Alfaro M."/>
            <person name="Ramirez L."/>
            <person name="Pisabarro A.G."/>
            <person name="Kuo A."/>
            <person name="Tritt A."/>
            <person name="Lipzen A."/>
            <person name="He G."/>
            <person name="Yan M."/>
            <person name="Ng V."/>
            <person name="Cullen D."/>
            <person name="Martin F."/>
            <person name="Rosso M.-N."/>
            <person name="Henrissat B."/>
            <person name="Hibbett D."/>
            <person name="Martinez A.T."/>
            <person name="Grigoriev I.V."/>
        </authorList>
    </citation>
    <scope>NUCLEOTIDE SEQUENCE</scope>
    <source>
        <strain evidence="1">CBS 506.95</strain>
    </source>
</reference>
<dbReference type="OrthoDB" id="9997739at2759"/>
<organism evidence="1 2">
    <name type="scientific">Crepidotus variabilis</name>
    <dbReference type="NCBI Taxonomy" id="179855"/>
    <lineage>
        <taxon>Eukaryota</taxon>
        <taxon>Fungi</taxon>
        <taxon>Dikarya</taxon>
        <taxon>Basidiomycota</taxon>
        <taxon>Agaricomycotina</taxon>
        <taxon>Agaricomycetes</taxon>
        <taxon>Agaricomycetidae</taxon>
        <taxon>Agaricales</taxon>
        <taxon>Agaricineae</taxon>
        <taxon>Crepidotaceae</taxon>
        <taxon>Crepidotus</taxon>
    </lineage>
</organism>
<evidence type="ECO:0000313" key="1">
    <source>
        <dbReference type="EMBL" id="KAF9525017.1"/>
    </source>
</evidence>
<dbReference type="Proteomes" id="UP000807306">
    <property type="component" value="Unassembled WGS sequence"/>
</dbReference>
<keyword evidence="2" id="KW-1185">Reference proteome</keyword>
<dbReference type="Gene3D" id="3.30.710.10">
    <property type="entry name" value="Potassium Channel Kv1.1, Chain A"/>
    <property type="match status" value="1"/>
</dbReference>
<comment type="caution">
    <text evidence="1">The sequence shown here is derived from an EMBL/GenBank/DDBJ whole genome shotgun (WGS) entry which is preliminary data.</text>
</comment>
<name>A0A9P6JL72_9AGAR</name>
<sequence length="255" mass="29381">MTSPQELSPSNGRHAHPEYYLVGGDLYFLFDITILRVHSYFFRRDSEKFAELLEAPIKTGEFKVGTKENPLELKDVTLDEFESFLWVFYNRKYSDYSEGTAENYVAILKISEEYGFPNVKAFAIDALEARSDIMLSQRIALYRHYRVGKKYILPLFLQAIMREEVDWISDEEIEEVGPQAFNYLLRARERLLRITKGGTSDWTEKNAKKALSSTPGKDTLFNTSEFIPSPIEDTEHKTPPYPRVLGLFAPPGPSN</sequence>
<proteinExistence type="predicted"/>